<evidence type="ECO:0000313" key="5">
    <source>
        <dbReference type="Proteomes" id="UP000219336"/>
    </source>
</evidence>
<reference evidence="5" key="1">
    <citation type="submission" date="2016-06" db="EMBL/GenBank/DDBJ databases">
        <authorList>
            <person name="Rodrigo-Torres L."/>
            <person name="Arahal R.D."/>
            <person name="Lucena T."/>
        </authorList>
    </citation>
    <scope>NUCLEOTIDE SEQUENCE [LARGE SCALE GENOMIC DNA]</scope>
    <source>
        <strain evidence="5">CECT8203</strain>
    </source>
</reference>
<dbReference type="PANTHER" id="PTHR44591:SF3">
    <property type="entry name" value="RESPONSE REGULATORY DOMAIN-CONTAINING PROTEIN"/>
    <property type="match status" value="1"/>
</dbReference>
<keyword evidence="4" id="KW-0808">Transferase</keyword>
<dbReference type="GO" id="GO:0004673">
    <property type="term" value="F:protein histidine kinase activity"/>
    <property type="evidence" value="ECO:0007669"/>
    <property type="project" value="UniProtKB-EC"/>
</dbReference>
<dbReference type="EMBL" id="OANU01000056">
    <property type="protein sequence ID" value="SNX49399.1"/>
    <property type="molecule type" value="Genomic_DNA"/>
</dbReference>
<accession>A0A240EMK6</accession>
<keyword evidence="5" id="KW-1185">Reference proteome</keyword>
<evidence type="ECO:0000256" key="1">
    <source>
        <dbReference type="ARBA" id="ARBA00022553"/>
    </source>
</evidence>
<dbReference type="Gene3D" id="1.20.120.160">
    <property type="entry name" value="HPT domain"/>
    <property type="match status" value="1"/>
</dbReference>
<sequence length="229" mass="25277">MLIKALIVDDNPINNLILKDILSELGITVIAESSVVAAIVKYNSTPFNIVITDIVLPNETGYDLAMHVHANSNGMIPIISSSIEPIESQYKHLFFGNISKPFDRDSIASLIMTLQFNNQTLETLPATTTQIISKYAPQLISTAKQDASKLKALIKSNDIDMAKRTLHQLKGAIYTIAPESNAIHHIETIDQLLTENFMAKSHVIRDIERMIDELSDTLSSVSAIYNQGS</sequence>
<proteinExistence type="predicted"/>
<dbReference type="InterPro" id="IPR036641">
    <property type="entry name" value="HPT_dom_sf"/>
</dbReference>
<dbReference type="GO" id="GO:0000160">
    <property type="term" value="P:phosphorelay signal transduction system"/>
    <property type="evidence" value="ECO:0007669"/>
    <property type="project" value="InterPro"/>
</dbReference>
<dbReference type="SMART" id="SM00448">
    <property type="entry name" value="REC"/>
    <property type="match status" value="1"/>
</dbReference>
<dbReference type="PROSITE" id="PS50110">
    <property type="entry name" value="RESPONSE_REGULATORY"/>
    <property type="match status" value="1"/>
</dbReference>
<dbReference type="InterPro" id="IPR001789">
    <property type="entry name" value="Sig_transdc_resp-reg_receiver"/>
</dbReference>
<dbReference type="EC" id="2.7.13.3" evidence="4"/>
<dbReference type="PANTHER" id="PTHR44591">
    <property type="entry name" value="STRESS RESPONSE REGULATOR PROTEIN 1"/>
    <property type="match status" value="1"/>
</dbReference>
<name>A0A240EMK6_9VIBR</name>
<dbReference type="Gene3D" id="3.40.50.2300">
    <property type="match status" value="1"/>
</dbReference>
<evidence type="ECO:0000313" key="4">
    <source>
        <dbReference type="EMBL" id="SNX49399.1"/>
    </source>
</evidence>
<dbReference type="SUPFAM" id="SSF47226">
    <property type="entry name" value="Histidine-containing phosphotransfer domain, HPT domain"/>
    <property type="match status" value="1"/>
</dbReference>
<evidence type="ECO:0000259" key="3">
    <source>
        <dbReference type="PROSITE" id="PS50110"/>
    </source>
</evidence>
<dbReference type="Proteomes" id="UP000219336">
    <property type="component" value="Unassembled WGS sequence"/>
</dbReference>
<dbReference type="CDD" id="cd00156">
    <property type="entry name" value="REC"/>
    <property type="match status" value="1"/>
</dbReference>
<dbReference type="AlphaFoldDB" id="A0A240EMK6"/>
<feature type="domain" description="Response regulatory" evidence="3">
    <location>
        <begin position="4"/>
        <end position="115"/>
    </location>
</feature>
<dbReference type="SUPFAM" id="SSF52172">
    <property type="entry name" value="CheY-like"/>
    <property type="match status" value="1"/>
</dbReference>
<dbReference type="Pfam" id="PF00072">
    <property type="entry name" value="Response_reg"/>
    <property type="match status" value="1"/>
</dbReference>
<dbReference type="RefSeq" id="WP_096994466.1">
    <property type="nucleotide sequence ID" value="NZ_JBHSII010000001.1"/>
</dbReference>
<keyword evidence="1 2" id="KW-0597">Phosphoprotein</keyword>
<feature type="modified residue" description="4-aspartylphosphate" evidence="2">
    <location>
        <position position="53"/>
    </location>
</feature>
<organism evidence="4 5">
    <name type="scientific">Vibrio thalassae</name>
    <dbReference type="NCBI Taxonomy" id="1243014"/>
    <lineage>
        <taxon>Bacteria</taxon>
        <taxon>Pseudomonadati</taxon>
        <taxon>Pseudomonadota</taxon>
        <taxon>Gammaproteobacteria</taxon>
        <taxon>Vibrionales</taxon>
        <taxon>Vibrionaceae</taxon>
        <taxon>Vibrio</taxon>
    </lineage>
</organism>
<dbReference type="InterPro" id="IPR011006">
    <property type="entry name" value="CheY-like_superfamily"/>
</dbReference>
<evidence type="ECO:0000256" key="2">
    <source>
        <dbReference type="PROSITE-ProRule" id="PRU00169"/>
    </source>
</evidence>
<gene>
    <name evidence="4" type="primary">torS_1</name>
    <name evidence="4" type="ORF">VTH8203_03046</name>
</gene>
<protein>
    <submittedName>
        <fullName evidence="4">Sensor protein TorS</fullName>
        <ecNumber evidence="4">2.7.13.3</ecNumber>
    </submittedName>
</protein>
<dbReference type="InterPro" id="IPR050595">
    <property type="entry name" value="Bact_response_regulator"/>
</dbReference>